<dbReference type="PRINTS" id="PR00011">
    <property type="entry name" value="EGFLAMININ"/>
</dbReference>
<evidence type="ECO:0000313" key="17">
    <source>
        <dbReference type="Proteomes" id="UP000265120"/>
    </source>
</evidence>
<dbReference type="Proteomes" id="UP000265120">
    <property type="component" value="Chromosome 6"/>
</dbReference>
<sequence length="714" mass="79567">TVVNVKFAFNLSAICRLQSHEWSFCSPQPGDLMIGRASQLWASSTCGLDGPESYCIVGYLEEEQKCFFCDSRLPYDRHGNQNSHRIDNIITTYEHDRKKQWWQSENGVHQVSIRLDLETVFQFSHMILTFKSFRPVAMLVERSKDFGQTWKVFRYFSDDCSLHFPSVPIDSAHSVDDVICDSRYSGSEPSTNGEVVLKALDPIFEIQNPYSPSVQDLITLTNIRVNFTHLFTLGDTLLSRRRRDPQNKYYYALYNMVVQGSCFCNGHAHRCVPIDGGHAHQGMVHGRCVCHHNTAGENCERCMDFHHDTPWRPGGEHAANICRRCQCHGLSNSCHFDAARFEATGGVSGGVCDDCGHQRAGPQCERCRPFFYKDPLRDMNDPHACIPCECSAEGSRSSECDVLSGQCVCKENVEGRRCDRCKPGFFNMRREDPDGCQGEVLLLFYTYFHTKNLYSCFWGLGNSQVSCSPCDCDVGGAVSSGCSPEDGQCHCLPNMIGRRCSDPAPGYFLPSLELFLYEAELALSSIPLDPGHSLQIIPGQTILDQPDTWTGWGLVRVAEGAGLRFTVDNIPSSMEYHLVIHYKTECQPNVIGRCCDACAPLTFGFGPDGCKCTKHHHHFFLNLHIFAVNNKCEELKLVDVCCCCFQRATVTCRGQCRPSVMRSQVSVTVVLTSLVNAVITVEQVSGGFRSVDGATVTVCQTTVTSRLESVAAAG</sequence>
<keyword evidence="2" id="KW-0964">Secreted</keyword>
<protein>
    <recommendedName>
        <fullName evidence="18">Laminin, beta 2 (laminin S)</fullName>
    </recommendedName>
</protein>
<dbReference type="SUPFAM" id="SSF57196">
    <property type="entry name" value="EGF/Laminin"/>
    <property type="match status" value="4"/>
</dbReference>
<evidence type="ECO:0000259" key="13">
    <source>
        <dbReference type="PROSITE" id="PS50027"/>
    </source>
</evidence>
<evidence type="ECO:0008006" key="18">
    <source>
        <dbReference type="Google" id="ProtNLM"/>
    </source>
</evidence>
<keyword evidence="17" id="KW-1185">Reference proteome</keyword>
<dbReference type="AlphaFoldDB" id="A0A3P8X6M1"/>
<organism evidence="16 17">
    <name type="scientific">Cynoglossus semilaevis</name>
    <name type="common">Tongue sole</name>
    <dbReference type="NCBI Taxonomy" id="244447"/>
    <lineage>
        <taxon>Eukaryota</taxon>
        <taxon>Metazoa</taxon>
        <taxon>Chordata</taxon>
        <taxon>Craniata</taxon>
        <taxon>Vertebrata</taxon>
        <taxon>Euteleostomi</taxon>
        <taxon>Actinopterygii</taxon>
        <taxon>Neopterygii</taxon>
        <taxon>Teleostei</taxon>
        <taxon>Neoteleostei</taxon>
        <taxon>Acanthomorphata</taxon>
        <taxon>Carangaria</taxon>
        <taxon>Pleuronectiformes</taxon>
        <taxon>Pleuronectoidei</taxon>
        <taxon>Cynoglossidae</taxon>
        <taxon>Cynoglossinae</taxon>
        <taxon>Cynoglossus</taxon>
    </lineage>
</organism>
<dbReference type="Pfam" id="PF21199">
    <property type="entry name" value="LAMININ_IV_B"/>
    <property type="match status" value="1"/>
</dbReference>
<keyword evidence="5" id="KW-0677">Repeat</keyword>
<dbReference type="PROSITE" id="PS51116">
    <property type="entry name" value="LAMININ_IVB"/>
    <property type="match status" value="1"/>
</dbReference>
<dbReference type="Pfam" id="PF00055">
    <property type="entry name" value="Laminin_N"/>
    <property type="match status" value="1"/>
</dbReference>
<dbReference type="SMART" id="SM00136">
    <property type="entry name" value="LamNT"/>
    <property type="match status" value="1"/>
</dbReference>
<comment type="caution">
    <text evidence="12">Lacks conserved residue(s) required for the propagation of feature annotation.</text>
</comment>
<reference evidence="16 17" key="1">
    <citation type="journal article" date="2014" name="Nat. Genet.">
        <title>Whole-genome sequence of a flatfish provides insights into ZW sex chromosome evolution and adaptation to a benthic lifestyle.</title>
        <authorList>
            <person name="Chen S."/>
            <person name="Zhang G."/>
            <person name="Shao C."/>
            <person name="Huang Q."/>
            <person name="Liu G."/>
            <person name="Zhang P."/>
            <person name="Song W."/>
            <person name="An N."/>
            <person name="Chalopin D."/>
            <person name="Volff J.N."/>
            <person name="Hong Y."/>
            <person name="Li Q."/>
            <person name="Sha Z."/>
            <person name="Zhou H."/>
            <person name="Xie M."/>
            <person name="Yu Q."/>
            <person name="Liu Y."/>
            <person name="Xiang H."/>
            <person name="Wang N."/>
            <person name="Wu K."/>
            <person name="Yang C."/>
            <person name="Zhou Q."/>
            <person name="Liao X."/>
            <person name="Yang L."/>
            <person name="Hu Q."/>
            <person name="Zhang J."/>
            <person name="Meng L."/>
            <person name="Jin L."/>
            <person name="Tian Y."/>
            <person name="Lian J."/>
            <person name="Yang J."/>
            <person name="Miao G."/>
            <person name="Liu S."/>
            <person name="Liang Z."/>
            <person name="Yan F."/>
            <person name="Li Y."/>
            <person name="Sun B."/>
            <person name="Zhang H."/>
            <person name="Zhang J."/>
            <person name="Zhu Y."/>
            <person name="Du M."/>
            <person name="Zhao Y."/>
            <person name="Schartl M."/>
            <person name="Tang Q."/>
            <person name="Wang J."/>
        </authorList>
    </citation>
    <scope>NUCLEOTIDE SEQUENCE</scope>
</reference>
<dbReference type="GO" id="GO:0007411">
    <property type="term" value="P:axon guidance"/>
    <property type="evidence" value="ECO:0007669"/>
    <property type="project" value="TreeGrafter"/>
</dbReference>
<reference evidence="16" key="2">
    <citation type="submission" date="2025-08" db="UniProtKB">
        <authorList>
            <consortium name="Ensembl"/>
        </authorList>
    </citation>
    <scope>IDENTIFICATION</scope>
</reference>
<evidence type="ECO:0000256" key="12">
    <source>
        <dbReference type="PROSITE-ProRule" id="PRU00460"/>
    </source>
</evidence>
<proteinExistence type="predicted"/>
<dbReference type="Gene3D" id="2.60.120.260">
    <property type="entry name" value="Galactose-binding domain-like"/>
    <property type="match status" value="1"/>
</dbReference>
<feature type="disulfide bond" evidence="12">
    <location>
        <begin position="390"/>
        <end position="407"/>
    </location>
</feature>
<evidence type="ECO:0000259" key="14">
    <source>
        <dbReference type="PROSITE" id="PS51116"/>
    </source>
</evidence>
<reference evidence="16" key="3">
    <citation type="submission" date="2025-09" db="UniProtKB">
        <authorList>
            <consortium name="Ensembl"/>
        </authorList>
    </citation>
    <scope>IDENTIFICATION</scope>
</reference>
<evidence type="ECO:0000256" key="7">
    <source>
        <dbReference type="ARBA" id="ARBA00022889"/>
    </source>
</evidence>
<evidence type="ECO:0000256" key="2">
    <source>
        <dbReference type="ARBA" id="ARBA00022525"/>
    </source>
</evidence>
<dbReference type="InterPro" id="IPR056863">
    <property type="entry name" value="LMN_ATRN_NET-like_EGF"/>
</dbReference>
<keyword evidence="7" id="KW-0130">Cell adhesion</keyword>
<dbReference type="CDD" id="cd00055">
    <property type="entry name" value="EGF_Lam"/>
    <property type="match status" value="4"/>
</dbReference>
<dbReference type="GeneTree" id="ENSGT00940000165244"/>
<dbReference type="InterPro" id="IPR002049">
    <property type="entry name" value="LE_dom"/>
</dbReference>
<dbReference type="InterPro" id="IPR008211">
    <property type="entry name" value="Laminin_N"/>
</dbReference>
<feature type="domain" description="Laminin N-terminal" evidence="15">
    <location>
        <begin position="21"/>
        <end position="261"/>
    </location>
</feature>
<dbReference type="Gene3D" id="2.10.25.10">
    <property type="entry name" value="Laminin"/>
    <property type="match status" value="3"/>
</dbReference>
<feature type="disulfide bond" evidence="12">
    <location>
        <begin position="409"/>
        <end position="418"/>
    </location>
</feature>
<dbReference type="SMART" id="SM00180">
    <property type="entry name" value="EGF_Lam"/>
    <property type="match status" value="4"/>
</dbReference>
<evidence type="ECO:0000313" key="16">
    <source>
        <dbReference type="Ensembl" id="ENSCSEP00000033455.1"/>
    </source>
</evidence>
<keyword evidence="9 12" id="KW-1015">Disulfide bond</keyword>
<dbReference type="GO" id="GO:0034446">
    <property type="term" value="P:substrate adhesion-dependent cell spreading"/>
    <property type="evidence" value="ECO:0007669"/>
    <property type="project" value="TreeGrafter"/>
</dbReference>
<evidence type="ECO:0000256" key="11">
    <source>
        <dbReference type="ARBA" id="ARBA00023292"/>
    </source>
</evidence>
<evidence type="ECO:0000259" key="15">
    <source>
        <dbReference type="PROSITE" id="PS51117"/>
    </source>
</evidence>
<dbReference type="FunFam" id="2.170.300.10:FF:000001">
    <property type="entry name" value="Laminin subunit beta-1"/>
    <property type="match status" value="1"/>
</dbReference>
<evidence type="ECO:0000256" key="9">
    <source>
        <dbReference type="ARBA" id="ARBA00023157"/>
    </source>
</evidence>
<evidence type="ECO:0000256" key="1">
    <source>
        <dbReference type="ARBA" id="ARBA00004302"/>
    </source>
</evidence>
<dbReference type="InterPro" id="IPR013015">
    <property type="entry name" value="Laminin_IV_B"/>
</dbReference>
<dbReference type="Ensembl" id="ENSCSET00000033889.1">
    <property type="protein sequence ID" value="ENSCSEP00000033455.1"/>
    <property type="gene ID" value="ENSCSEG00000021472.1"/>
</dbReference>
<dbReference type="PANTHER" id="PTHR10574:SF279">
    <property type="entry name" value="LAMININ SUBUNIT BETA 4"/>
    <property type="match status" value="1"/>
</dbReference>
<feature type="disulfide bond" evidence="12">
    <location>
        <begin position="290"/>
        <end position="299"/>
    </location>
</feature>
<comment type="subcellular location">
    <subcellularLocation>
        <location evidence="1">Secreted</location>
        <location evidence="1">Extracellular space</location>
        <location evidence="1">Extracellular matrix</location>
        <location evidence="1">Basement membrane</location>
    </subcellularLocation>
</comment>
<dbReference type="FunFam" id="2.10.25.10:FF:000084">
    <property type="entry name" value="Laminin subunit alpha 3"/>
    <property type="match status" value="1"/>
</dbReference>
<dbReference type="PROSITE" id="PS50027">
    <property type="entry name" value="EGF_LAM_2"/>
    <property type="match status" value="2"/>
</dbReference>
<dbReference type="PROSITE" id="PS01248">
    <property type="entry name" value="EGF_LAM_1"/>
    <property type="match status" value="1"/>
</dbReference>
<keyword evidence="10" id="KW-0325">Glycoprotein</keyword>
<dbReference type="GO" id="GO:0009887">
    <property type="term" value="P:animal organ morphogenesis"/>
    <property type="evidence" value="ECO:0007669"/>
    <property type="project" value="TreeGrafter"/>
</dbReference>
<evidence type="ECO:0000256" key="3">
    <source>
        <dbReference type="ARBA" id="ARBA00022530"/>
    </source>
</evidence>
<evidence type="ECO:0000256" key="5">
    <source>
        <dbReference type="ARBA" id="ARBA00022737"/>
    </source>
</evidence>
<feature type="domain" description="Laminin EGF-like" evidence="13">
    <location>
        <begin position="388"/>
        <end position="438"/>
    </location>
</feature>
<keyword evidence="3" id="KW-0272">Extracellular matrix</keyword>
<dbReference type="FunFam" id="2.60.120.260:FF:000010">
    <property type="entry name" value="Laminin subunit beta 1"/>
    <property type="match status" value="1"/>
</dbReference>
<evidence type="ECO:0000256" key="8">
    <source>
        <dbReference type="ARBA" id="ARBA00023054"/>
    </source>
</evidence>
<keyword evidence="4" id="KW-0732">Signal</keyword>
<keyword evidence="11 12" id="KW-0424">Laminin EGF-like domain</keyword>
<dbReference type="GO" id="GO:0009888">
    <property type="term" value="P:tissue development"/>
    <property type="evidence" value="ECO:0007669"/>
    <property type="project" value="TreeGrafter"/>
</dbReference>
<evidence type="ECO:0000256" key="10">
    <source>
        <dbReference type="ARBA" id="ARBA00023180"/>
    </source>
</evidence>
<dbReference type="GO" id="GO:0016477">
    <property type="term" value="P:cell migration"/>
    <property type="evidence" value="ECO:0007669"/>
    <property type="project" value="TreeGrafter"/>
</dbReference>
<evidence type="ECO:0000256" key="6">
    <source>
        <dbReference type="ARBA" id="ARBA00022869"/>
    </source>
</evidence>
<dbReference type="PROSITE" id="PS51117">
    <property type="entry name" value="LAMININ_NTER"/>
    <property type="match status" value="1"/>
</dbReference>
<dbReference type="Pfam" id="PF24973">
    <property type="entry name" value="EGF_LMN_ATRN"/>
    <property type="match status" value="1"/>
</dbReference>
<accession>A0A3P8X6M1</accession>
<evidence type="ECO:0000256" key="4">
    <source>
        <dbReference type="ARBA" id="ARBA00022729"/>
    </source>
</evidence>
<dbReference type="InterPro" id="IPR050440">
    <property type="entry name" value="Laminin/Netrin_ECM"/>
</dbReference>
<dbReference type="GO" id="GO:0070831">
    <property type="term" value="P:basement membrane assembly"/>
    <property type="evidence" value="ECO:0007669"/>
    <property type="project" value="TreeGrafter"/>
</dbReference>
<keyword evidence="6" id="KW-0084">Basement membrane</keyword>
<keyword evidence="8" id="KW-0175">Coiled coil</keyword>
<dbReference type="GO" id="GO:0043256">
    <property type="term" value="C:laminin complex"/>
    <property type="evidence" value="ECO:0007669"/>
    <property type="project" value="TreeGrafter"/>
</dbReference>
<feature type="domain" description="Laminin EGF-like" evidence="13">
    <location>
        <begin position="262"/>
        <end position="324"/>
    </location>
</feature>
<feature type="domain" description="Laminin IV type B" evidence="14">
    <location>
        <begin position="509"/>
        <end position="714"/>
    </location>
</feature>
<name>A0A3P8X6M1_CYNSE</name>
<dbReference type="Pfam" id="PF00053">
    <property type="entry name" value="EGF_laminin"/>
    <property type="match status" value="3"/>
</dbReference>
<dbReference type="Gene3D" id="2.170.300.10">
    <property type="entry name" value="Tie2 ligand-binding domain superfamily"/>
    <property type="match status" value="1"/>
</dbReference>
<dbReference type="FunFam" id="2.10.25.10:FF:000011">
    <property type="entry name" value="Cadherin EGF LAG seven-pass G-type receptor"/>
    <property type="match status" value="1"/>
</dbReference>
<feature type="disulfide bond" evidence="12">
    <location>
        <begin position="388"/>
        <end position="400"/>
    </location>
</feature>
<dbReference type="PANTHER" id="PTHR10574">
    <property type="entry name" value="NETRIN/LAMININ-RELATED"/>
    <property type="match status" value="1"/>
</dbReference>